<dbReference type="PANTHER" id="PTHR33755">
    <property type="entry name" value="TOXIN PARE1-RELATED"/>
    <property type="match status" value="1"/>
</dbReference>
<evidence type="ECO:0000313" key="4">
    <source>
        <dbReference type="EMBL" id="MEE7491705.1"/>
    </source>
</evidence>
<keyword evidence="5" id="KW-1185">Reference proteome</keyword>
<evidence type="ECO:0000256" key="1">
    <source>
        <dbReference type="ARBA" id="ARBA00006226"/>
    </source>
</evidence>
<organism evidence="4 5">
    <name type="scientific">Methylobacterium oryzae</name>
    <dbReference type="NCBI Taxonomy" id="334852"/>
    <lineage>
        <taxon>Bacteria</taxon>
        <taxon>Pseudomonadati</taxon>
        <taxon>Pseudomonadota</taxon>
        <taxon>Alphaproteobacteria</taxon>
        <taxon>Hyphomicrobiales</taxon>
        <taxon>Methylobacteriaceae</taxon>
        <taxon>Methylobacterium</taxon>
    </lineage>
</organism>
<dbReference type="Proteomes" id="UP001355206">
    <property type="component" value="Unassembled WGS sequence"/>
</dbReference>
<protein>
    <recommendedName>
        <fullName evidence="3">Toxin</fullName>
    </recommendedName>
</protein>
<dbReference type="EMBL" id="MLCA01000007">
    <property type="protein sequence ID" value="MEE7491705.1"/>
    <property type="molecule type" value="Genomic_DNA"/>
</dbReference>
<name>A0ABU7TR35_9HYPH</name>
<proteinExistence type="inferred from homology"/>
<gene>
    <name evidence="4" type="ORF">MOTC310_14985</name>
</gene>
<keyword evidence="2" id="KW-1277">Toxin-antitoxin system</keyword>
<evidence type="ECO:0000256" key="2">
    <source>
        <dbReference type="ARBA" id="ARBA00022649"/>
    </source>
</evidence>
<comment type="caution">
    <text evidence="4">The sequence shown here is derived from an EMBL/GenBank/DDBJ whole genome shotgun (WGS) entry which is preliminary data.</text>
</comment>
<dbReference type="InterPro" id="IPR051803">
    <property type="entry name" value="TA_system_RelE-like_toxin"/>
</dbReference>
<dbReference type="Pfam" id="PF05016">
    <property type="entry name" value="ParE_toxin"/>
    <property type="match status" value="1"/>
</dbReference>
<evidence type="ECO:0000313" key="5">
    <source>
        <dbReference type="Proteomes" id="UP001355206"/>
    </source>
</evidence>
<sequence length="96" mass="11001">MTFRTTPRADEDIAEAYVTGALRFGVTQAERYQDGLFDAFRMLAATPQMARERREFTPPVRLHPSRAHVIVYVVDGSAILILRVLHGRQDWERALT</sequence>
<dbReference type="RefSeq" id="WP_331302354.1">
    <property type="nucleotide sequence ID" value="NZ_MLCA01000007.1"/>
</dbReference>
<accession>A0ABU7TR35</accession>
<dbReference type="PANTHER" id="PTHR33755:SF9">
    <property type="entry name" value="TOXIN PARE1"/>
    <property type="match status" value="1"/>
</dbReference>
<dbReference type="PIRSF" id="PIRSF029218">
    <property type="entry name" value="ParE"/>
    <property type="match status" value="1"/>
</dbReference>
<dbReference type="InterPro" id="IPR007712">
    <property type="entry name" value="RelE/ParE_toxin"/>
</dbReference>
<dbReference type="Gene3D" id="3.30.2310.20">
    <property type="entry name" value="RelE-like"/>
    <property type="match status" value="1"/>
</dbReference>
<dbReference type="InterPro" id="IPR035093">
    <property type="entry name" value="RelE/ParE_toxin_dom_sf"/>
</dbReference>
<evidence type="ECO:0000256" key="3">
    <source>
        <dbReference type="PIRNR" id="PIRNR029218"/>
    </source>
</evidence>
<comment type="similarity">
    <text evidence="1 3">Belongs to the RelE toxin family.</text>
</comment>
<dbReference type="InterPro" id="IPR028344">
    <property type="entry name" value="ParE1/4"/>
</dbReference>
<reference evidence="4 5" key="1">
    <citation type="journal article" date="2012" name="Genet. Mol. Biol.">
        <title>Analysis of 16S rRNA and mxaF genes revealing insights into Methylobacterium niche-specific plant association.</title>
        <authorList>
            <person name="Dourado M.N."/>
            <person name="Andreote F.D."/>
            <person name="Dini-Andreote F."/>
            <person name="Conti R."/>
            <person name="Araujo J.M."/>
            <person name="Araujo W.L."/>
        </authorList>
    </citation>
    <scope>NUCLEOTIDE SEQUENCE [LARGE SCALE GENOMIC DNA]</scope>
    <source>
        <strain evidence="4 5">TC3-10</strain>
    </source>
</reference>